<dbReference type="AlphaFoldDB" id="A0A366ELE3"/>
<reference evidence="1 2" key="1">
    <citation type="submission" date="2018-06" db="EMBL/GenBank/DDBJ databases">
        <title>Freshwater and sediment microbial communities from various areas in North America, analyzing microbe dynamics in response to fracking.</title>
        <authorList>
            <person name="Lamendella R."/>
        </authorList>
    </citation>
    <scope>NUCLEOTIDE SEQUENCE [LARGE SCALE GENOMIC DNA]</scope>
    <source>
        <strain evidence="1 2">97B</strain>
    </source>
</reference>
<accession>A0A366ELE3</accession>
<protein>
    <submittedName>
        <fullName evidence="1">Uncharacterized protein</fullName>
    </submittedName>
</protein>
<organism evidence="1 2">
    <name type="scientific">Rossellomorea aquimaris</name>
    <dbReference type="NCBI Taxonomy" id="189382"/>
    <lineage>
        <taxon>Bacteria</taxon>
        <taxon>Bacillati</taxon>
        <taxon>Bacillota</taxon>
        <taxon>Bacilli</taxon>
        <taxon>Bacillales</taxon>
        <taxon>Bacillaceae</taxon>
        <taxon>Rossellomorea</taxon>
    </lineage>
</organism>
<sequence>MFSIIVSTLCPSPQWIKAEIVLKLLKAERIGVQFQGYCPMRLYHKNTGMEAIE</sequence>
<proteinExistence type="predicted"/>
<name>A0A366ELE3_9BACI</name>
<dbReference type="EMBL" id="QNRJ01000016">
    <property type="protein sequence ID" value="RBP02255.1"/>
    <property type="molecule type" value="Genomic_DNA"/>
</dbReference>
<gene>
    <name evidence="1" type="ORF">DET59_11631</name>
</gene>
<dbReference type="RefSeq" id="WP_181778205.1">
    <property type="nucleotide sequence ID" value="NZ_JBITUV010000007.1"/>
</dbReference>
<evidence type="ECO:0000313" key="1">
    <source>
        <dbReference type="EMBL" id="RBP02255.1"/>
    </source>
</evidence>
<comment type="caution">
    <text evidence="1">The sequence shown here is derived from an EMBL/GenBank/DDBJ whole genome shotgun (WGS) entry which is preliminary data.</text>
</comment>
<evidence type="ECO:0000313" key="2">
    <source>
        <dbReference type="Proteomes" id="UP000252118"/>
    </source>
</evidence>
<dbReference type="Proteomes" id="UP000252118">
    <property type="component" value="Unassembled WGS sequence"/>
</dbReference>